<keyword evidence="3" id="KW-1185">Reference proteome</keyword>
<name>A0A9J6BJL5_POLVA</name>
<dbReference type="EMBL" id="JADBJN010000003">
    <property type="protein sequence ID" value="KAG5669989.1"/>
    <property type="molecule type" value="Genomic_DNA"/>
</dbReference>
<dbReference type="AlphaFoldDB" id="A0A9J6BJL5"/>
<dbReference type="InterPro" id="IPR028183">
    <property type="entry name" value="UQCC5"/>
</dbReference>
<dbReference type="PANTHER" id="PTHR35250">
    <property type="entry name" value="SMALL INTEGRAL MEMBRANE PROTEIN 4"/>
    <property type="match status" value="1"/>
</dbReference>
<evidence type="ECO:0000313" key="3">
    <source>
        <dbReference type="Proteomes" id="UP001107558"/>
    </source>
</evidence>
<evidence type="ECO:0008006" key="4">
    <source>
        <dbReference type="Google" id="ProtNLM"/>
    </source>
</evidence>
<keyword evidence="1" id="KW-1133">Transmembrane helix</keyword>
<dbReference type="PANTHER" id="PTHR35250:SF1">
    <property type="entry name" value="UBIQUINOL-CYTOCHROME-C REDUCTASE COMPLEX ASSEMBLY FACTOR 5"/>
    <property type="match status" value="1"/>
</dbReference>
<keyword evidence="1" id="KW-0812">Transmembrane</keyword>
<comment type="caution">
    <text evidence="2">The sequence shown here is derived from an EMBL/GenBank/DDBJ whole genome shotgun (WGS) entry which is preliminary data.</text>
</comment>
<protein>
    <recommendedName>
        <fullName evidence="4">Small integral membrane protein 4</fullName>
    </recommendedName>
</protein>
<feature type="transmembrane region" description="Helical" evidence="1">
    <location>
        <begin position="21"/>
        <end position="41"/>
    </location>
</feature>
<dbReference type="Pfam" id="PF15114">
    <property type="entry name" value="UPF0640"/>
    <property type="match status" value="1"/>
</dbReference>
<evidence type="ECO:0000313" key="2">
    <source>
        <dbReference type="EMBL" id="KAG5669989.1"/>
    </source>
</evidence>
<proteinExistence type="predicted"/>
<dbReference type="Proteomes" id="UP001107558">
    <property type="component" value="Chromosome 3"/>
</dbReference>
<organism evidence="2 3">
    <name type="scientific">Polypedilum vanderplanki</name>
    <name type="common">Sleeping chironomid midge</name>
    <dbReference type="NCBI Taxonomy" id="319348"/>
    <lineage>
        <taxon>Eukaryota</taxon>
        <taxon>Metazoa</taxon>
        <taxon>Ecdysozoa</taxon>
        <taxon>Arthropoda</taxon>
        <taxon>Hexapoda</taxon>
        <taxon>Insecta</taxon>
        <taxon>Pterygota</taxon>
        <taxon>Neoptera</taxon>
        <taxon>Endopterygota</taxon>
        <taxon>Diptera</taxon>
        <taxon>Nematocera</taxon>
        <taxon>Chironomoidea</taxon>
        <taxon>Chironomidae</taxon>
        <taxon>Chironominae</taxon>
        <taxon>Polypedilum</taxon>
        <taxon>Polypedilum</taxon>
    </lineage>
</organism>
<dbReference type="OrthoDB" id="5913955at2759"/>
<accession>A0A9J6BJL5</accession>
<evidence type="ECO:0000256" key="1">
    <source>
        <dbReference type="SAM" id="Phobius"/>
    </source>
</evidence>
<keyword evidence="1" id="KW-0472">Membrane</keyword>
<reference evidence="2" key="1">
    <citation type="submission" date="2021-03" db="EMBL/GenBank/DDBJ databases">
        <title>Chromosome level genome of the anhydrobiotic midge Polypedilum vanderplanki.</title>
        <authorList>
            <person name="Yoshida Y."/>
            <person name="Kikawada T."/>
            <person name="Gusev O."/>
        </authorList>
    </citation>
    <scope>NUCLEOTIDE SEQUENCE</scope>
    <source>
        <strain evidence="2">NIAS01</strain>
        <tissue evidence="2">Whole body or cell culture</tissue>
    </source>
</reference>
<sequence length="69" mass="8139">MKIISKFIEIYPGKRFGVYRFLPLFFVLGAALEFSMINWRVGTTNFYHSYKTKRARQIIEEKLKAAESS</sequence>
<gene>
    <name evidence="2" type="ORF">PVAND_000277</name>
</gene>